<dbReference type="Proteomes" id="UP001526430">
    <property type="component" value="Unassembled WGS sequence"/>
</dbReference>
<keyword evidence="4 6" id="KW-0949">S-adenosyl-L-methionine</keyword>
<feature type="binding site" evidence="6">
    <location>
        <position position="247"/>
    </location>
    <ligand>
        <name>S-adenosyl-L-methionine</name>
        <dbReference type="ChEBI" id="CHEBI:59789"/>
    </ligand>
</feature>
<dbReference type="CDD" id="cd02440">
    <property type="entry name" value="AdoMet_MTases"/>
    <property type="match status" value="1"/>
</dbReference>
<proteinExistence type="inferred from homology"/>
<organism evidence="7 8">
    <name type="scientific">Sabulicella glaciei</name>
    <dbReference type="NCBI Taxonomy" id="2984948"/>
    <lineage>
        <taxon>Bacteria</taxon>
        <taxon>Pseudomonadati</taxon>
        <taxon>Pseudomonadota</taxon>
        <taxon>Alphaproteobacteria</taxon>
        <taxon>Acetobacterales</taxon>
        <taxon>Acetobacteraceae</taxon>
        <taxon>Sabulicella</taxon>
    </lineage>
</organism>
<dbReference type="InterPro" id="IPR012340">
    <property type="entry name" value="NA-bd_OB-fold"/>
</dbReference>
<dbReference type="InterPro" id="IPR002052">
    <property type="entry name" value="DNA_methylase_N6_adenine_CS"/>
</dbReference>
<protein>
    <submittedName>
        <fullName evidence="7">Class I SAM-dependent RNA methyltransferase</fullName>
    </submittedName>
</protein>
<dbReference type="RefSeq" id="WP_301591844.1">
    <property type="nucleotide sequence ID" value="NZ_JAPFQI010000019.1"/>
</dbReference>
<keyword evidence="1" id="KW-0408">Iron</keyword>
<dbReference type="Pfam" id="PF05958">
    <property type="entry name" value="tRNA_U5-meth_tr"/>
    <property type="match status" value="1"/>
</dbReference>
<dbReference type="PROSITE" id="PS00092">
    <property type="entry name" value="N6_MTASE"/>
    <property type="match status" value="1"/>
</dbReference>
<dbReference type="PANTHER" id="PTHR11061">
    <property type="entry name" value="RNA M5U METHYLTRANSFERASE"/>
    <property type="match status" value="1"/>
</dbReference>
<feature type="binding site" evidence="6">
    <location>
        <position position="298"/>
    </location>
    <ligand>
        <name>S-adenosyl-L-methionine</name>
        <dbReference type="ChEBI" id="CHEBI:59789"/>
    </ligand>
</feature>
<name>A0ABT3NZP0_9PROT</name>
<evidence type="ECO:0000313" key="7">
    <source>
        <dbReference type="EMBL" id="MCW8087637.1"/>
    </source>
</evidence>
<dbReference type="PROSITE" id="PS51687">
    <property type="entry name" value="SAM_MT_RNA_M5U"/>
    <property type="match status" value="1"/>
</dbReference>
<evidence type="ECO:0000256" key="5">
    <source>
        <dbReference type="ARBA" id="ARBA00023014"/>
    </source>
</evidence>
<evidence type="ECO:0000256" key="2">
    <source>
        <dbReference type="ARBA" id="ARBA00022603"/>
    </source>
</evidence>
<feature type="binding site" evidence="6">
    <location>
        <position position="278"/>
    </location>
    <ligand>
        <name>S-adenosyl-L-methionine</name>
        <dbReference type="ChEBI" id="CHEBI:59789"/>
    </ligand>
</feature>
<feature type="active site" description="Nucleophile" evidence="6">
    <location>
        <position position="368"/>
    </location>
</feature>
<keyword evidence="1" id="KW-0479">Metal-binding</keyword>
<sequence>MAEAVETKIEAMGAGGDGIAPGPLFIPWTLPGERVRATPGAKGRARLEEVLAPSPERVAPPCVHFGPCGGCALQHWSLDAYAEWKRSRLVEALSRAGFPDAPVAPAFVTPRNSRRRVDWGLERQADGSVAIGFHERHGTALVPMQECHILRPELVALLGPLAAALRGLEGLRRLGTAVVNWLDTGADLRLDTDGPLTEGDRRRLAAFAAEQGIPRIAWRNEVAAQRGAVAVTLAGVSVAPPSGAFLQATPEGEATIIAAVLAALPSKMPPRARLADLYAGIGTLSFPLGSRGVVDAFESDTPAVEALKRAAGGGRVRAQRRDLVRQPLLPLELKPYAAVVLDPPFNGAVDQVAQIARSAVRRVIYVSCNPAALSRDGAALRAAGFEVESAVPVDQFLWSPHLESVVAFTR</sequence>
<keyword evidence="2 6" id="KW-0489">Methyltransferase</keyword>
<evidence type="ECO:0000256" key="6">
    <source>
        <dbReference type="PROSITE-ProRule" id="PRU01024"/>
    </source>
</evidence>
<keyword evidence="3 6" id="KW-0808">Transferase</keyword>
<dbReference type="Gene3D" id="2.40.50.140">
    <property type="entry name" value="Nucleic acid-binding proteins"/>
    <property type="match status" value="1"/>
</dbReference>
<feature type="binding site" evidence="6">
    <location>
        <position position="342"/>
    </location>
    <ligand>
        <name>S-adenosyl-L-methionine</name>
        <dbReference type="ChEBI" id="CHEBI:59789"/>
    </ligand>
</feature>
<dbReference type="InterPro" id="IPR010280">
    <property type="entry name" value="U5_MeTrfase_fam"/>
</dbReference>
<dbReference type="EMBL" id="JAPFQI010000019">
    <property type="protein sequence ID" value="MCW8087637.1"/>
    <property type="molecule type" value="Genomic_DNA"/>
</dbReference>
<dbReference type="GO" id="GO:0008168">
    <property type="term" value="F:methyltransferase activity"/>
    <property type="evidence" value="ECO:0007669"/>
    <property type="project" value="UniProtKB-KW"/>
</dbReference>
<keyword evidence="8" id="KW-1185">Reference proteome</keyword>
<reference evidence="7 8" key="1">
    <citation type="submission" date="2022-10" db="EMBL/GenBank/DDBJ databases">
        <title>Roseococcus glaciei nov., sp. nov., isolated from glacier.</title>
        <authorList>
            <person name="Liu Q."/>
            <person name="Xin Y.-H."/>
        </authorList>
    </citation>
    <scope>NUCLEOTIDE SEQUENCE [LARGE SCALE GENOMIC DNA]</scope>
    <source>
        <strain evidence="7 8">MDT2-1-1</strain>
    </source>
</reference>
<dbReference type="PANTHER" id="PTHR11061:SF49">
    <property type="entry name" value="23S RRNA (URACIL(1939)-C(5))-METHYLTRANSFERASE RLMD"/>
    <property type="match status" value="1"/>
</dbReference>
<evidence type="ECO:0000256" key="3">
    <source>
        <dbReference type="ARBA" id="ARBA00022679"/>
    </source>
</evidence>
<dbReference type="GO" id="GO:0032259">
    <property type="term" value="P:methylation"/>
    <property type="evidence" value="ECO:0007669"/>
    <property type="project" value="UniProtKB-KW"/>
</dbReference>
<keyword evidence="5" id="KW-0411">Iron-sulfur</keyword>
<comment type="similarity">
    <text evidence="6">Belongs to the class I-like SAM-binding methyltransferase superfamily. RNA M5U methyltransferase family.</text>
</comment>
<evidence type="ECO:0000256" key="1">
    <source>
        <dbReference type="ARBA" id="ARBA00022485"/>
    </source>
</evidence>
<evidence type="ECO:0000313" key="8">
    <source>
        <dbReference type="Proteomes" id="UP001526430"/>
    </source>
</evidence>
<dbReference type="Gene3D" id="3.40.50.150">
    <property type="entry name" value="Vaccinia Virus protein VP39"/>
    <property type="match status" value="1"/>
</dbReference>
<evidence type="ECO:0000256" key="4">
    <source>
        <dbReference type="ARBA" id="ARBA00022691"/>
    </source>
</evidence>
<dbReference type="SUPFAM" id="SSF53335">
    <property type="entry name" value="S-adenosyl-L-methionine-dependent methyltransferases"/>
    <property type="match status" value="1"/>
</dbReference>
<keyword evidence="1" id="KW-0004">4Fe-4S</keyword>
<comment type="caution">
    <text evidence="7">The sequence shown here is derived from an EMBL/GenBank/DDBJ whole genome shotgun (WGS) entry which is preliminary data.</text>
</comment>
<gene>
    <name evidence="7" type="ORF">OF850_18585</name>
</gene>
<accession>A0ABT3NZP0</accession>
<dbReference type="InterPro" id="IPR029063">
    <property type="entry name" value="SAM-dependent_MTases_sf"/>
</dbReference>
<dbReference type="Gene3D" id="2.40.50.1070">
    <property type="match status" value="1"/>
</dbReference>